<feature type="compositionally biased region" description="Polar residues" evidence="3">
    <location>
        <begin position="17"/>
        <end position="38"/>
    </location>
</feature>
<dbReference type="InterPro" id="IPR011989">
    <property type="entry name" value="ARM-like"/>
</dbReference>
<dbReference type="PROSITE" id="PS50303">
    <property type="entry name" value="PUM_HD"/>
    <property type="match status" value="1"/>
</dbReference>
<evidence type="ECO:0000313" key="6">
    <source>
        <dbReference type="Proteomes" id="UP000518752"/>
    </source>
</evidence>
<dbReference type="InterPro" id="IPR016024">
    <property type="entry name" value="ARM-type_fold"/>
</dbReference>
<feature type="repeat" description="Pumilio" evidence="2">
    <location>
        <begin position="458"/>
        <end position="493"/>
    </location>
</feature>
<feature type="repeat" description="Pumilio" evidence="2">
    <location>
        <begin position="645"/>
        <end position="680"/>
    </location>
</feature>
<dbReference type="Proteomes" id="UP000518752">
    <property type="component" value="Unassembled WGS sequence"/>
</dbReference>
<feature type="domain" description="PUM-HD" evidence="4">
    <location>
        <begin position="438"/>
        <end position="783"/>
    </location>
</feature>
<dbReference type="PROSITE" id="PS50302">
    <property type="entry name" value="PUM"/>
    <property type="match status" value="6"/>
</dbReference>
<gene>
    <name evidence="5" type="ORF">D9757_001870</name>
</gene>
<accession>A0A8H5HY95</accession>
<feature type="compositionally biased region" description="Polar residues" evidence="3">
    <location>
        <begin position="166"/>
        <end position="184"/>
    </location>
</feature>
<dbReference type="Gene3D" id="1.25.10.10">
    <property type="entry name" value="Leucine-rich Repeat Variant"/>
    <property type="match status" value="1"/>
</dbReference>
<dbReference type="Pfam" id="PF00806">
    <property type="entry name" value="PUF"/>
    <property type="match status" value="7"/>
</dbReference>
<feature type="region of interest" description="Disordered" evidence="3">
    <location>
        <begin position="73"/>
        <end position="184"/>
    </location>
</feature>
<dbReference type="InterPro" id="IPR033133">
    <property type="entry name" value="PUM-HD"/>
</dbReference>
<keyword evidence="1" id="KW-0677">Repeat</keyword>
<dbReference type="GO" id="GO:0003730">
    <property type="term" value="F:mRNA 3'-UTR binding"/>
    <property type="evidence" value="ECO:0007669"/>
    <property type="project" value="TreeGrafter"/>
</dbReference>
<comment type="caution">
    <text evidence="5">The sequence shown here is derived from an EMBL/GenBank/DDBJ whole genome shotgun (WGS) entry which is preliminary data.</text>
</comment>
<dbReference type="PANTHER" id="PTHR12537:SF12">
    <property type="entry name" value="MATERNAL PROTEIN PUMILIO"/>
    <property type="match status" value="1"/>
</dbReference>
<feature type="repeat" description="Pumilio" evidence="2">
    <location>
        <begin position="609"/>
        <end position="644"/>
    </location>
</feature>
<keyword evidence="6" id="KW-1185">Reference proteome</keyword>
<feature type="compositionally biased region" description="Basic and acidic residues" evidence="3">
    <location>
        <begin position="106"/>
        <end position="122"/>
    </location>
</feature>
<dbReference type="SUPFAM" id="SSF48371">
    <property type="entry name" value="ARM repeat"/>
    <property type="match status" value="1"/>
</dbReference>
<dbReference type="CDD" id="cd07920">
    <property type="entry name" value="Pumilio"/>
    <property type="match status" value="1"/>
</dbReference>
<feature type="region of interest" description="Disordered" evidence="3">
    <location>
        <begin position="1"/>
        <end position="38"/>
    </location>
</feature>
<dbReference type="EMBL" id="JAACJN010000010">
    <property type="protein sequence ID" value="KAF5391380.1"/>
    <property type="molecule type" value="Genomic_DNA"/>
</dbReference>
<feature type="repeat" description="Pumilio" evidence="2">
    <location>
        <begin position="681"/>
        <end position="716"/>
    </location>
</feature>
<feature type="repeat" description="Pumilio" evidence="2">
    <location>
        <begin position="531"/>
        <end position="567"/>
    </location>
</feature>
<evidence type="ECO:0000313" key="5">
    <source>
        <dbReference type="EMBL" id="KAF5391380.1"/>
    </source>
</evidence>
<name>A0A8H5HY95_9AGAR</name>
<dbReference type="GO" id="GO:0005737">
    <property type="term" value="C:cytoplasm"/>
    <property type="evidence" value="ECO:0007669"/>
    <property type="project" value="TreeGrafter"/>
</dbReference>
<dbReference type="InterPro" id="IPR001313">
    <property type="entry name" value="Pumilio_RNA-bd_rpt"/>
</dbReference>
<evidence type="ECO:0000256" key="2">
    <source>
        <dbReference type="PROSITE-ProRule" id="PRU00317"/>
    </source>
</evidence>
<feature type="compositionally biased region" description="Polar residues" evidence="3">
    <location>
        <begin position="96"/>
        <end position="105"/>
    </location>
</feature>
<dbReference type="GO" id="GO:0000288">
    <property type="term" value="P:nuclear-transcribed mRNA catabolic process, deadenylation-dependent decay"/>
    <property type="evidence" value="ECO:0007669"/>
    <property type="project" value="TreeGrafter"/>
</dbReference>
<proteinExistence type="predicted"/>
<organism evidence="5 6">
    <name type="scientific">Collybiopsis confluens</name>
    <dbReference type="NCBI Taxonomy" id="2823264"/>
    <lineage>
        <taxon>Eukaryota</taxon>
        <taxon>Fungi</taxon>
        <taxon>Dikarya</taxon>
        <taxon>Basidiomycota</taxon>
        <taxon>Agaricomycotina</taxon>
        <taxon>Agaricomycetes</taxon>
        <taxon>Agaricomycetidae</taxon>
        <taxon>Agaricales</taxon>
        <taxon>Marasmiineae</taxon>
        <taxon>Omphalotaceae</taxon>
        <taxon>Collybiopsis</taxon>
    </lineage>
</organism>
<dbReference type="OrthoDB" id="668540at2759"/>
<evidence type="ECO:0000259" key="4">
    <source>
        <dbReference type="PROSITE" id="PS50303"/>
    </source>
</evidence>
<reference evidence="5 6" key="1">
    <citation type="journal article" date="2020" name="ISME J.">
        <title>Uncovering the hidden diversity of litter-decomposition mechanisms in mushroom-forming fungi.</title>
        <authorList>
            <person name="Floudas D."/>
            <person name="Bentzer J."/>
            <person name="Ahren D."/>
            <person name="Johansson T."/>
            <person name="Persson P."/>
            <person name="Tunlid A."/>
        </authorList>
    </citation>
    <scope>NUCLEOTIDE SEQUENCE [LARGE SCALE GENOMIC DNA]</scope>
    <source>
        <strain evidence="5 6">CBS 406.79</strain>
    </source>
</reference>
<feature type="compositionally biased region" description="Low complexity" evidence="3">
    <location>
        <begin position="129"/>
        <end position="138"/>
    </location>
</feature>
<dbReference type="InterPro" id="IPR033712">
    <property type="entry name" value="Pumilio_RNA-bd"/>
</dbReference>
<feature type="repeat" description="Pumilio" evidence="2">
    <location>
        <begin position="494"/>
        <end position="530"/>
    </location>
</feature>
<evidence type="ECO:0000256" key="3">
    <source>
        <dbReference type="SAM" id="MobiDB-lite"/>
    </source>
</evidence>
<feature type="compositionally biased region" description="Low complexity" evidence="3">
    <location>
        <begin position="1"/>
        <end position="16"/>
    </location>
</feature>
<dbReference type="PANTHER" id="PTHR12537">
    <property type="entry name" value="RNA BINDING PROTEIN PUMILIO-RELATED"/>
    <property type="match status" value="1"/>
</dbReference>
<evidence type="ECO:0000256" key="1">
    <source>
        <dbReference type="ARBA" id="ARBA00022737"/>
    </source>
</evidence>
<dbReference type="AlphaFoldDB" id="A0A8H5HY95"/>
<protein>
    <recommendedName>
        <fullName evidence="4">PUM-HD domain-containing protein</fullName>
    </recommendedName>
</protein>
<sequence length="783" mass="86914">MSRASSRNPSGSSTRSGAHSPSTSPINQSHPSQRIVSPTATGNMLSVGVGAASGLVGYNPGWQMWSSQRAPSITSTTSVGDLPFSSADGGYRGPLRSSSRPTSRGTWDDDGNRSQEFSHSHDAQPPPSLQSSRQRPVPTASLSAQRTRALKDDRPAKISPQLYERNLSSESTSPRYSSGPPTGLVSNSYSPAALPISQTPVLTGASGYVSLNQPPVDDLAMNFRGMAVEDDLSGRSKVNGSPLSIPMPSTAMQRPPLPMARPSFNSNFSTFSDYSYNAPPPMDPLSIYPSPAVNHALYPSVSSLPPPPVISDIRQPNLFFDFAYSRPPPTPFFYPSQGIIFPPTVSMSPMIPQVIPLSNKKRELSFNVNLNLQQHGQQPQSQHHFLTHLMFPPTTVSAPLPAYPNTIDFHQLPQLMPGGPLFAQNMAIAQAFPQTVPYRSPLLEEFRTNKMRNWELSEIAGYIVEFSGDQHGSRFIQQKLQSASSEERQKVYDEIVPRHTLKVMQDVFGNYVIQKLFEHGTQPQKSILASEMEGHILALSKQMYGCRVVQRAIECLLPEQQSKIILELEPYIMDCIYDANGNHASQDFLSQTHKLIERVSPERLGFVHTFRGNVQVLATHTFGCRVLQRAFEHLPEIMTAALAQELRANTLQLMANQFGNYVMQFIIEKGRPQDKAFVVSKLRGHLFQFARHKFASNVCEKALQYADAETRRTLIDEIISPKPERKVIPLMMQDSYANYVLQSAVKFADADQRIVLIDLIRPQIELLRRLPNSHSSRHLASSE</sequence>
<dbReference type="SMART" id="SM00025">
    <property type="entry name" value="Pumilio"/>
    <property type="match status" value="7"/>
</dbReference>